<proteinExistence type="predicted"/>
<dbReference type="AlphaFoldDB" id="A0A645JK65"/>
<evidence type="ECO:0000256" key="1">
    <source>
        <dbReference type="SAM" id="Phobius"/>
    </source>
</evidence>
<gene>
    <name evidence="2" type="ORF">SDC9_208445</name>
</gene>
<accession>A0A645JK65</accession>
<comment type="caution">
    <text evidence="2">The sequence shown here is derived from an EMBL/GenBank/DDBJ whole genome shotgun (WGS) entry which is preliminary data.</text>
</comment>
<evidence type="ECO:0000313" key="2">
    <source>
        <dbReference type="EMBL" id="MPN60714.1"/>
    </source>
</evidence>
<organism evidence="2">
    <name type="scientific">bioreactor metagenome</name>
    <dbReference type="NCBI Taxonomy" id="1076179"/>
    <lineage>
        <taxon>unclassified sequences</taxon>
        <taxon>metagenomes</taxon>
        <taxon>ecological metagenomes</taxon>
    </lineage>
</organism>
<keyword evidence="1" id="KW-0472">Membrane</keyword>
<feature type="transmembrane region" description="Helical" evidence="1">
    <location>
        <begin position="14"/>
        <end position="32"/>
    </location>
</feature>
<keyword evidence="1" id="KW-1133">Transmembrane helix</keyword>
<reference evidence="2" key="1">
    <citation type="submission" date="2019-08" db="EMBL/GenBank/DDBJ databases">
        <authorList>
            <person name="Kucharzyk K."/>
            <person name="Murdoch R.W."/>
            <person name="Higgins S."/>
            <person name="Loffler F."/>
        </authorList>
    </citation>
    <scope>NUCLEOTIDE SEQUENCE</scope>
</reference>
<keyword evidence="1" id="KW-0812">Transmembrane</keyword>
<dbReference type="EMBL" id="VSSQ01136341">
    <property type="protein sequence ID" value="MPN60714.1"/>
    <property type="molecule type" value="Genomic_DNA"/>
</dbReference>
<sequence>MLFAGFFPAFDLPFFRYGMVYMIGLVVYWLIVAGRIEQAEAEGGNSDE</sequence>
<protein>
    <submittedName>
        <fullName evidence="2">Uncharacterized protein</fullName>
    </submittedName>
</protein>
<name>A0A645JK65_9ZZZZ</name>